<evidence type="ECO:0000313" key="10">
    <source>
        <dbReference type="Proteomes" id="UP000623687"/>
    </source>
</evidence>
<dbReference type="VEuPathDB" id="FungiDB:PC9H_006899"/>
<dbReference type="PANTHER" id="PTHR11552">
    <property type="entry name" value="GLUCOSE-METHANOL-CHOLINE GMC OXIDOREDUCTASE"/>
    <property type="match status" value="1"/>
</dbReference>
<proteinExistence type="inferred from homology"/>
<dbReference type="InterPro" id="IPR000172">
    <property type="entry name" value="GMC_OxRdtase_N"/>
</dbReference>
<keyword evidence="7" id="KW-0732">Signal</keyword>
<accession>A0A8H7DTF5</accession>
<evidence type="ECO:0000259" key="8">
    <source>
        <dbReference type="PROSITE" id="PS00624"/>
    </source>
</evidence>
<reference evidence="9" key="1">
    <citation type="submission" date="2019-07" db="EMBL/GenBank/DDBJ databases">
        <authorList>
            <person name="Palmer J.M."/>
        </authorList>
    </citation>
    <scope>NUCLEOTIDE SEQUENCE</scope>
    <source>
        <strain evidence="9">PC9</strain>
    </source>
</reference>
<organism evidence="9 10">
    <name type="scientific">Pleurotus ostreatus</name>
    <name type="common">Oyster mushroom</name>
    <name type="synonym">White-rot fungus</name>
    <dbReference type="NCBI Taxonomy" id="5322"/>
    <lineage>
        <taxon>Eukaryota</taxon>
        <taxon>Fungi</taxon>
        <taxon>Dikarya</taxon>
        <taxon>Basidiomycota</taxon>
        <taxon>Agaricomycotina</taxon>
        <taxon>Agaricomycetes</taxon>
        <taxon>Agaricomycetidae</taxon>
        <taxon>Agaricales</taxon>
        <taxon>Pleurotineae</taxon>
        <taxon>Pleurotaceae</taxon>
        <taxon>Pleurotus</taxon>
    </lineage>
</organism>
<dbReference type="AlphaFoldDB" id="A0A8H7DTF5"/>
<dbReference type="GO" id="GO:0016614">
    <property type="term" value="F:oxidoreductase activity, acting on CH-OH group of donors"/>
    <property type="evidence" value="ECO:0007669"/>
    <property type="project" value="InterPro"/>
</dbReference>
<dbReference type="Gene3D" id="3.50.50.60">
    <property type="entry name" value="FAD/NAD(P)-binding domain"/>
    <property type="match status" value="1"/>
</dbReference>
<feature type="active site" description="Proton donor" evidence="5">
    <location>
        <position position="546"/>
    </location>
</feature>
<dbReference type="RefSeq" id="XP_036632456.1">
    <property type="nucleotide sequence ID" value="XM_036776437.1"/>
</dbReference>
<dbReference type="InterPro" id="IPR012132">
    <property type="entry name" value="GMC_OxRdtase"/>
</dbReference>
<gene>
    <name evidence="9" type="ORF">PC9H_006899</name>
</gene>
<feature type="active site" description="Proton acceptor" evidence="5">
    <location>
        <position position="590"/>
    </location>
</feature>
<dbReference type="Gene3D" id="3.30.560.10">
    <property type="entry name" value="Glucose Oxidase, domain 3"/>
    <property type="match status" value="1"/>
</dbReference>
<evidence type="ECO:0000256" key="1">
    <source>
        <dbReference type="ARBA" id="ARBA00001974"/>
    </source>
</evidence>
<dbReference type="SUPFAM" id="SSF51905">
    <property type="entry name" value="FAD/NAD(P)-binding domain"/>
    <property type="match status" value="1"/>
</dbReference>
<evidence type="ECO:0000256" key="2">
    <source>
        <dbReference type="ARBA" id="ARBA00010790"/>
    </source>
</evidence>
<comment type="cofactor">
    <cofactor evidence="1 6">
        <name>FAD</name>
        <dbReference type="ChEBI" id="CHEBI:57692"/>
    </cofactor>
</comment>
<keyword evidence="3" id="KW-0285">Flavoprotein</keyword>
<dbReference type="InterPro" id="IPR036188">
    <property type="entry name" value="FAD/NAD-bd_sf"/>
</dbReference>
<evidence type="ECO:0000256" key="6">
    <source>
        <dbReference type="PIRSR" id="PIRSR000137-2"/>
    </source>
</evidence>
<dbReference type="PIRSF" id="PIRSF000137">
    <property type="entry name" value="Alcohol_oxidase"/>
    <property type="match status" value="1"/>
</dbReference>
<dbReference type="InterPro" id="IPR007867">
    <property type="entry name" value="GMC_OxRtase_C"/>
</dbReference>
<dbReference type="Proteomes" id="UP000623687">
    <property type="component" value="Unassembled WGS sequence"/>
</dbReference>
<name>A0A8H7DTF5_PLEOS</name>
<comment type="similarity">
    <text evidence="2">Belongs to the GMC oxidoreductase family.</text>
</comment>
<dbReference type="GO" id="GO:0050660">
    <property type="term" value="F:flavin adenine dinucleotide binding"/>
    <property type="evidence" value="ECO:0007669"/>
    <property type="project" value="InterPro"/>
</dbReference>
<dbReference type="GeneID" id="59376717"/>
<feature type="signal peptide" evidence="7">
    <location>
        <begin position="1"/>
        <end position="18"/>
    </location>
</feature>
<dbReference type="Pfam" id="PF00732">
    <property type="entry name" value="GMC_oxred_N"/>
    <property type="match status" value="1"/>
</dbReference>
<feature type="domain" description="Glucose-methanol-choline oxidoreductase N-terminal" evidence="8">
    <location>
        <begin position="320"/>
        <end position="334"/>
    </location>
</feature>
<comment type="caution">
    <text evidence="9">The sequence shown here is derived from an EMBL/GenBank/DDBJ whole genome shotgun (WGS) entry which is preliminary data.</text>
</comment>
<dbReference type="EMBL" id="JACETU010000004">
    <property type="protein sequence ID" value="KAF7431178.1"/>
    <property type="molecule type" value="Genomic_DNA"/>
</dbReference>
<keyword evidence="4 6" id="KW-0274">FAD</keyword>
<evidence type="ECO:0000256" key="5">
    <source>
        <dbReference type="PIRSR" id="PIRSR000137-1"/>
    </source>
</evidence>
<feature type="binding site" evidence="6">
    <location>
        <position position="278"/>
    </location>
    <ligand>
        <name>FAD</name>
        <dbReference type="ChEBI" id="CHEBI:57692"/>
    </ligand>
</feature>
<sequence length="613" mass="66847">MLPWDVFMIFLLGSSALGEILMSASEVSRNYDFVIVGGACVVSFCALRLTCTILLMIPLGGTAGNVIANRLTEDPDIRVLVVESGGLNEDVLELQVPFLMPQIPIKYTWNFTTIPQVGLEGRSVIYNRGHILGGSSSINGMVYTRGSAEDYDLIANISGDEGWSWDRLQHYVKKHERWSSPVNNSLHLFRPEVHGFRGMTSVTLSKTRHSIDDRMLKATEESSEFPFNTDYNSGQPLGFGWAQSTITSSGRRDSSATSYLGARFIRRANLHVLLNHRVLRLLPAPSGPGVHFNAVEYGEIVDVSSRQIVVAAKEIILSAGSVGTPHILLHSGIGDDSTLSALGIKTTHHLPSVGQNFTEQPITIVQWPVDDNNTTDQFTRNATLMAEFLDEWKFNRSGPLTSSTTTHLGYLRLPGNSTVFDIVADPSAGVNTPHIELSFSNGFIFPVPTGGGLGVILFLVTPMSRGSISLNTSDPLDQPLIDPALLMHEFDRFALREAIRLALRFVASPGWEDYILEPSGSLSSLDISDDGQLDAFLRASVLAGFHSVGSASMSPRGARWGVTDPDLRLKGVRGIRVVDASVIPHIPSAHTQTAVYIIAERAADLIKESWGTR</sequence>
<feature type="chain" id="PRO_5034369753" description="Glucose-methanol-choline oxidoreductase N-terminal domain-containing protein" evidence="7">
    <location>
        <begin position="19"/>
        <end position="613"/>
    </location>
</feature>
<dbReference type="PROSITE" id="PS00624">
    <property type="entry name" value="GMC_OXRED_2"/>
    <property type="match status" value="1"/>
</dbReference>
<feature type="binding site" evidence="6">
    <location>
        <begin position="139"/>
        <end position="142"/>
    </location>
    <ligand>
        <name>FAD</name>
        <dbReference type="ChEBI" id="CHEBI:57692"/>
    </ligand>
</feature>
<dbReference type="SUPFAM" id="SSF54373">
    <property type="entry name" value="FAD-linked reductases, C-terminal domain"/>
    <property type="match status" value="1"/>
</dbReference>
<dbReference type="Pfam" id="PF05199">
    <property type="entry name" value="GMC_oxred_C"/>
    <property type="match status" value="1"/>
</dbReference>
<dbReference type="OrthoDB" id="269227at2759"/>
<protein>
    <recommendedName>
        <fullName evidence="8">Glucose-methanol-choline oxidoreductase N-terminal domain-containing protein</fullName>
    </recommendedName>
</protein>
<evidence type="ECO:0000313" key="9">
    <source>
        <dbReference type="EMBL" id="KAF7431178.1"/>
    </source>
</evidence>
<keyword evidence="10" id="KW-1185">Reference proteome</keyword>
<evidence type="ECO:0000256" key="4">
    <source>
        <dbReference type="ARBA" id="ARBA00022827"/>
    </source>
</evidence>
<dbReference type="PANTHER" id="PTHR11552:SF147">
    <property type="entry name" value="CHOLINE DEHYDROGENASE, MITOCHONDRIAL"/>
    <property type="match status" value="1"/>
</dbReference>
<evidence type="ECO:0000256" key="3">
    <source>
        <dbReference type="ARBA" id="ARBA00022630"/>
    </source>
</evidence>
<evidence type="ECO:0000256" key="7">
    <source>
        <dbReference type="SAM" id="SignalP"/>
    </source>
</evidence>